<dbReference type="Pfam" id="PF04542">
    <property type="entry name" value="Sigma70_r2"/>
    <property type="match status" value="1"/>
</dbReference>
<protein>
    <submittedName>
        <fullName evidence="7">RNA polymerase sigma-70 factor</fullName>
    </submittedName>
</protein>
<feature type="domain" description="RNA polymerase sigma-70 region 2" evidence="5">
    <location>
        <begin position="13"/>
        <end position="78"/>
    </location>
</feature>
<evidence type="ECO:0000313" key="8">
    <source>
        <dbReference type="Proteomes" id="UP000187464"/>
    </source>
</evidence>
<evidence type="ECO:0000313" key="7">
    <source>
        <dbReference type="EMBL" id="SCD21284.1"/>
    </source>
</evidence>
<dbReference type="PANTHER" id="PTHR43133">
    <property type="entry name" value="RNA POLYMERASE ECF-TYPE SIGMA FACTO"/>
    <property type="match status" value="1"/>
</dbReference>
<feature type="domain" description="RNA polymerase sigma factor 70 region 4 type 2" evidence="6">
    <location>
        <begin position="118"/>
        <end position="166"/>
    </location>
</feature>
<dbReference type="InterPro" id="IPR014327">
    <property type="entry name" value="RNA_pol_sigma70_bacteroid"/>
</dbReference>
<dbReference type="InterPro" id="IPR036388">
    <property type="entry name" value="WH-like_DNA-bd_sf"/>
</dbReference>
<dbReference type="Pfam" id="PF08281">
    <property type="entry name" value="Sigma70_r4_2"/>
    <property type="match status" value="1"/>
</dbReference>
<dbReference type="InterPro" id="IPR039425">
    <property type="entry name" value="RNA_pol_sigma-70-like"/>
</dbReference>
<dbReference type="GO" id="GO:0003677">
    <property type="term" value="F:DNA binding"/>
    <property type="evidence" value="ECO:0007669"/>
    <property type="project" value="InterPro"/>
</dbReference>
<dbReference type="KEGG" id="psac:PSM36_2482"/>
<dbReference type="InterPro" id="IPR013324">
    <property type="entry name" value="RNA_pol_sigma_r3/r4-like"/>
</dbReference>
<organism evidence="7 8">
    <name type="scientific">Proteiniphilum saccharofermentans</name>
    <dbReference type="NCBI Taxonomy" id="1642647"/>
    <lineage>
        <taxon>Bacteria</taxon>
        <taxon>Pseudomonadati</taxon>
        <taxon>Bacteroidota</taxon>
        <taxon>Bacteroidia</taxon>
        <taxon>Bacteroidales</taxon>
        <taxon>Dysgonomonadaceae</taxon>
        <taxon>Proteiniphilum</taxon>
    </lineage>
</organism>
<dbReference type="GO" id="GO:0006352">
    <property type="term" value="P:DNA-templated transcription initiation"/>
    <property type="evidence" value="ECO:0007669"/>
    <property type="project" value="InterPro"/>
</dbReference>
<name>A0A1R3TCG0_9BACT</name>
<dbReference type="InterPro" id="IPR013325">
    <property type="entry name" value="RNA_pol_sigma_r2"/>
</dbReference>
<dbReference type="NCBIfam" id="TIGR02985">
    <property type="entry name" value="Sig70_bacteroi1"/>
    <property type="match status" value="1"/>
</dbReference>
<evidence type="ECO:0000256" key="3">
    <source>
        <dbReference type="ARBA" id="ARBA00023082"/>
    </source>
</evidence>
<dbReference type="SUPFAM" id="SSF88659">
    <property type="entry name" value="Sigma3 and sigma4 domains of RNA polymerase sigma factors"/>
    <property type="match status" value="1"/>
</dbReference>
<dbReference type="AlphaFoldDB" id="A0A1R3TCG0"/>
<dbReference type="NCBIfam" id="TIGR02937">
    <property type="entry name" value="sigma70-ECF"/>
    <property type="match status" value="1"/>
</dbReference>
<dbReference type="InterPro" id="IPR007627">
    <property type="entry name" value="RNA_pol_sigma70_r2"/>
</dbReference>
<evidence type="ECO:0000256" key="1">
    <source>
        <dbReference type="ARBA" id="ARBA00010641"/>
    </source>
</evidence>
<dbReference type="InterPro" id="IPR014284">
    <property type="entry name" value="RNA_pol_sigma-70_dom"/>
</dbReference>
<dbReference type="STRING" id="1642647.PSM36_2482"/>
<reference evidence="7 8" key="1">
    <citation type="submission" date="2016-08" db="EMBL/GenBank/DDBJ databases">
        <authorList>
            <person name="Seilhamer J.J."/>
        </authorList>
    </citation>
    <scope>NUCLEOTIDE SEQUENCE [LARGE SCALE GENOMIC DNA]</scope>
    <source>
        <strain evidence="7">M3/6</strain>
    </source>
</reference>
<dbReference type="EMBL" id="LT605205">
    <property type="protein sequence ID" value="SCD21284.1"/>
    <property type="molecule type" value="Genomic_DNA"/>
</dbReference>
<keyword evidence="2" id="KW-0805">Transcription regulation</keyword>
<evidence type="ECO:0000256" key="2">
    <source>
        <dbReference type="ARBA" id="ARBA00023015"/>
    </source>
</evidence>
<dbReference type="PANTHER" id="PTHR43133:SF46">
    <property type="entry name" value="RNA POLYMERASE SIGMA-70 FACTOR ECF SUBFAMILY"/>
    <property type="match status" value="1"/>
</dbReference>
<dbReference type="GO" id="GO:0016987">
    <property type="term" value="F:sigma factor activity"/>
    <property type="evidence" value="ECO:0007669"/>
    <property type="project" value="UniProtKB-KW"/>
</dbReference>
<dbReference type="Proteomes" id="UP000187464">
    <property type="component" value="Chromosome I"/>
</dbReference>
<evidence type="ECO:0000256" key="4">
    <source>
        <dbReference type="ARBA" id="ARBA00023163"/>
    </source>
</evidence>
<dbReference type="InterPro" id="IPR013249">
    <property type="entry name" value="RNA_pol_sigma70_r4_t2"/>
</dbReference>
<proteinExistence type="inferred from homology"/>
<evidence type="ECO:0000259" key="5">
    <source>
        <dbReference type="Pfam" id="PF04542"/>
    </source>
</evidence>
<keyword evidence="4" id="KW-0804">Transcription</keyword>
<keyword evidence="8" id="KW-1185">Reference proteome</keyword>
<gene>
    <name evidence="7" type="ORF">PSM36_2482</name>
</gene>
<sequence>MKKIFPSDRFAELYSAYYKKSFLFTKSYVHDKYVAEDIASEALMKLYEKLQKEEIESIPAYLLTLLKNQSLDYLRKKAVRDKAHADYSTADYEELNYRISTLQECDPSLIFSKEIQSIIDATLAQLSPQTRKIFILSRYENYSNKEIAAELNISVKSVEYHITKALNLFRENLKDYLPLFYFLFLF</sequence>
<dbReference type="Gene3D" id="1.10.10.10">
    <property type="entry name" value="Winged helix-like DNA-binding domain superfamily/Winged helix DNA-binding domain"/>
    <property type="match status" value="1"/>
</dbReference>
<dbReference type="SUPFAM" id="SSF88946">
    <property type="entry name" value="Sigma2 domain of RNA polymerase sigma factors"/>
    <property type="match status" value="1"/>
</dbReference>
<comment type="similarity">
    <text evidence="1">Belongs to the sigma-70 factor family. ECF subfamily.</text>
</comment>
<evidence type="ECO:0000259" key="6">
    <source>
        <dbReference type="Pfam" id="PF08281"/>
    </source>
</evidence>
<dbReference type="RefSeq" id="WP_076931128.1">
    <property type="nucleotide sequence ID" value="NZ_LT605205.1"/>
</dbReference>
<dbReference type="Gene3D" id="1.10.1740.10">
    <property type="match status" value="1"/>
</dbReference>
<accession>A0A1R3TCG0</accession>
<keyword evidence="3" id="KW-0731">Sigma factor</keyword>